<keyword evidence="7" id="KW-1185">Reference proteome</keyword>
<gene>
    <name evidence="6" type="ORF">FSZ17_14260</name>
</gene>
<dbReference type="SUPFAM" id="SSF52317">
    <property type="entry name" value="Class I glutamine amidotransferase-like"/>
    <property type="match status" value="1"/>
</dbReference>
<dbReference type="Gene3D" id="3.50.30.60">
    <property type="entry name" value="LD-carboxypeptidase A C-terminal domain-like"/>
    <property type="match status" value="1"/>
</dbReference>
<proteinExistence type="inferred from homology"/>
<organism evidence="6 7">
    <name type="scientific">Cytobacillus dafuensis</name>
    <name type="common">Bacillus dafuensis</name>
    <dbReference type="NCBI Taxonomy" id="1742359"/>
    <lineage>
        <taxon>Bacteria</taxon>
        <taxon>Bacillati</taxon>
        <taxon>Bacillota</taxon>
        <taxon>Bacilli</taxon>
        <taxon>Bacillales</taxon>
        <taxon>Bacillaceae</taxon>
        <taxon>Cytobacillus</taxon>
    </lineage>
</organism>
<dbReference type="CDD" id="cd07062">
    <property type="entry name" value="Peptidase_S66_mccF_like"/>
    <property type="match status" value="1"/>
</dbReference>
<dbReference type="RefSeq" id="WP_057771173.1">
    <property type="nucleotide sequence ID" value="NZ_CP042593.1"/>
</dbReference>
<dbReference type="PANTHER" id="PTHR30237:SF6">
    <property type="entry name" value="CARBOXYPEPTIDASE YOCD-RELATED"/>
    <property type="match status" value="1"/>
</dbReference>
<evidence type="ECO:0000259" key="4">
    <source>
        <dbReference type="Pfam" id="PF02016"/>
    </source>
</evidence>
<dbReference type="EMBL" id="CP042593">
    <property type="protein sequence ID" value="QED48310.1"/>
    <property type="molecule type" value="Genomic_DNA"/>
</dbReference>
<feature type="domain" description="LD-carboxypeptidase N-terminal" evidence="4">
    <location>
        <begin position="12"/>
        <end position="131"/>
    </location>
</feature>
<feature type="active site" description="Nucleophile" evidence="3">
    <location>
        <position position="111"/>
    </location>
</feature>
<evidence type="ECO:0000313" key="7">
    <source>
        <dbReference type="Proteomes" id="UP000321555"/>
    </source>
</evidence>
<name>A0A5B8Z5A9_CYTDA</name>
<dbReference type="InterPro" id="IPR040921">
    <property type="entry name" value="Peptidase_S66C"/>
</dbReference>
<feature type="domain" description="LD-carboxypeptidase C-terminal" evidence="5">
    <location>
        <begin position="197"/>
        <end position="311"/>
    </location>
</feature>
<comment type="similarity">
    <text evidence="1">Belongs to the peptidase S66 family.</text>
</comment>
<keyword evidence="2" id="KW-0378">Hydrolase</keyword>
<dbReference type="Pfam" id="PF02016">
    <property type="entry name" value="Peptidase_S66"/>
    <property type="match status" value="1"/>
</dbReference>
<dbReference type="Pfam" id="PF17676">
    <property type="entry name" value="Peptidase_S66C"/>
    <property type="match status" value="1"/>
</dbReference>
<feature type="active site" description="Charge relay system" evidence="3">
    <location>
        <position position="228"/>
    </location>
</feature>
<dbReference type="GO" id="GO:0004180">
    <property type="term" value="F:carboxypeptidase activity"/>
    <property type="evidence" value="ECO:0007669"/>
    <property type="project" value="UniProtKB-KW"/>
</dbReference>
<keyword evidence="6" id="KW-0121">Carboxypeptidase</keyword>
<feature type="active site" description="Charge relay system" evidence="3">
    <location>
        <position position="296"/>
    </location>
</feature>
<evidence type="ECO:0000313" key="6">
    <source>
        <dbReference type="EMBL" id="QED48310.1"/>
    </source>
</evidence>
<dbReference type="Proteomes" id="UP000321555">
    <property type="component" value="Chromosome"/>
</dbReference>
<sequence>MLAGRLKPGDQIRVIAPSRSMAILKGKQIEIASERLNQLGFNVTFGKNVEQHDDFFSTSIEERIEDLHDAFRDPDVKGILTVLGGYNANQLLKYIDFDLIRDNPKVFCGYSDITALNAAIYKKTGLINYSGPNFSSFGVKYGFEYTLESFIQAVTNDAPYEIEPSSHWSDDAWYLDQEDRTFIEQDGYFVLQEGKAEGTLIGGNLCTLNLLQGTEFMPSLKNAILFIEDDDESHALTFDRDLQSLLHLPDAKDIQAVLIGRFQKDSHITEEALRKIIASKKELAHIPIIGNVNFGHVQPFATIPVGSHATVSATGNKTEILIEQNSIINHK</sequence>
<dbReference type="STRING" id="1742359.GCA_001439625_01927"/>
<evidence type="ECO:0000256" key="3">
    <source>
        <dbReference type="PIRSR" id="PIRSR028757-1"/>
    </source>
</evidence>
<dbReference type="KEGG" id="bda:FSZ17_14260"/>
<dbReference type="InterPro" id="IPR027461">
    <property type="entry name" value="Carboxypeptidase_A_C_sf"/>
</dbReference>
<keyword evidence="6" id="KW-0645">Protease</keyword>
<protein>
    <submittedName>
        <fullName evidence="6">LD-carboxypeptidase</fullName>
    </submittedName>
</protein>
<evidence type="ECO:0000256" key="2">
    <source>
        <dbReference type="ARBA" id="ARBA00022801"/>
    </source>
</evidence>
<dbReference type="InterPro" id="IPR040449">
    <property type="entry name" value="Peptidase_S66_N"/>
</dbReference>
<dbReference type="InterPro" id="IPR003507">
    <property type="entry name" value="S66_fam"/>
</dbReference>
<dbReference type="Gene3D" id="3.40.50.10740">
    <property type="entry name" value="Class I glutamine amidotransferase-like"/>
    <property type="match status" value="1"/>
</dbReference>
<evidence type="ECO:0000256" key="1">
    <source>
        <dbReference type="ARBA" id="ARBA00010233"/>
    </source>
</evidence>
<dbReference type="OrthoDB" id="9807329at2"/>
<dbReference type="AlphaFoldDB" id="A0A5B8Z5A9"/>
<dbReference type="SUPFAM" id="SSF141986">
    <property type="entry name" value="LD-carboxypeptidase A C-terminal domain-like"/>
    <property type="match status" value="1"/>
</dbReference>
<accession>A0A5B8Z5A9</accession>
<dbReference type="InterPro" id="IPR027478">
    <property type="entry name" value="LdcA_N"/>
</dbReference>
<reference evidence="7" key="1">
    <citation type="submission" date="2019-08" db="EMBL/GenBank/DDBJ databases">
        <authorList>
            <person name="Zheng X."/>
        </authorList>
    </citation>
    <scope>NUCLEOTIDE SEQUENCE [LARGE SCALE GENOMIC DNA]</scope>
    <source>
        <strain evidence="7">FJAT-25496</strain>
    </source>
</reference>
<evidence type="ECO:0000259" key="5">
    <source>
        <dbReference type="Pfam" id="PF17676"/>
    </source>
</evidence>
<dbReference type="PIRSF" id="PIRSF028757">
    <property type="entry name" value="LD-carboxypeptidase"/>
    <property type="match status" value="1"/>
</dbReference>
<dbReference type="InterPro" id="IPR029062">
    <property type="entry name" value="Class_I_gatase-like"/>
</dbReference>
<dbReference type="PANTHER" id="PTHR30237">
    <property type="entry name" value="MURAMOYLTETRAPEPTIDE CARBOXYPEPTIDASE"/>
    <property type="match status" value="1"/>
</dbReference>